<keyword evidence="3" id="KW-0479">Metal-binding</keyword>
<feature type="domain" description="Alpha-D-phosphohexomutase alpha/beta/alpha" evidence="7">
    <location>
        <begin position="134"/>
        <end position="187"/>
    </location>
</feature>
<comment type="cofactor">
    <cofactor evidence="1">
        <name>Mg(2+)</name>
        <dbReference type="ChEBI" id="CHEBI:18420"/>
    </cofactor>
</comment>
<dbReference type="EMBL" id="CAKOGP040001736">
    <property type="protein sequence ID" value="CAJ1947891.1"/>
    <property type="molecule type" value="Genomic_DNA"/>
</dbReference>
<evidence type="ECO:0000256" key="4">
    <source>
        <dbReference type="ARBA" id="ARBA00022842"/>
    </source>
</evidence>
<dbReference type="InterPro" id="IPR049022">
    <property type="entry name" value="AMG1_III"/>
</dbReference>
<dbReference type="AlphaFoldDB" id="A0AAD2FP43"/>
<dbReference type="GO" id="GO:0004610">
    <property type="term" value="F:phosphoacetylglucosamine mutase activity"/>
    <property type="evidence" value="ECO:0007669"/>
    <property type="project" value="TreeGrafter"/>
</dbReference>
<feature type="domain" description="Alpha-D-phosphohexomutase alpha/beta/alpha" evidence="7">
    <location>
        <begin position="73"/>
        <end position="117"/>
    </location>
</feature>
<feature type="domain" description="Phosphoacetylglucosamine mutase AMG1" evidence="8">
    <location>
        <begin position="331"/>
        <end position="467"/>
    </location>
</feature>
<dbReference type="InterPro" id="IPR016055">
    <property type="entry name" value="A-D-PHexomutase_a/b/a-I/II/III"/>
</dbReference>
<comment type="similarity">
    <text evidence="2">Belongs to the phosphohexose mutase family.</text>
</comment>
<evidence type="ECO:0000313" key="10">
    <source>
        <dbReference type="Proteomes" id="UP001295423"/>
    </source>
</evidence>
<evidence type="ECO:0000313" key="9">
    <source>
        <dbReference type="EMBL" id="CAJ1947891.1"/>
    </source>
</evidence>
<reference evidence="9" key="1">
    <citation type="submission" date="2023-08" db="EMBL/GenBank/DDBJ databases">
        <authorList>
            <person name="Audoor S."/>
            <person name="Bilcke G."/>
        </authorList>
    </citation>
    <scope>NUCLEOTIDE SEQUENCE</scope>
</reference>
<organism evidence="9 10">
    <name type="scientific">Cylindrotheca closterium</name>
    <dbReference type="NCBI Taxonomy" id="2856"/>
    <lineage>
        <taxon>Eukaryota</taxon>
        <taxon>Sar</taxon>
        <taxon>Stramenopiles</taxon>
        <taxon>Ochrophyta</taxon>
        <taxon>Bacillariophyta</taxon>
        <taxon>Bacillariophyceae</taxon>
        <taxon>Bacillariophycidae</taxon>
        <taxon>Bacillariales</taxon>
        <taxon>Bacillariaceae</taxon>
        <taxon>Cylindrotheca</taxon>
    </lineage>
</organism>
<evidence type="ECO:0000259" key="8">
    <source>
        <dbReference type="Pfam" id="PF21404"/>
    </source>
</evidence>
<keyword evidence="4" id="KW-0460">Magnesium</keyword>
<dbReference type="InterPro" id="IPR005844">
    <property type="entry name" value="A-D-PHexomutase_a/b/a-I"/>
</dbReference>
<dbReference type="GO" id="GO:0046872">
    <property type="term" value="F:metal ion binding"/>
    <property type="evidence" value="ECO:0007669"/>
    <property type="project" value="UniProtKB-KW"/>
</dbReference>
<dbReference type="GO" id="GO:0006048">
    <property type="term" value="P:UDP-N-acetylglucosamine biosynthetic process"/>
    <property type="evidence" value="ECO:0007669"/>
    <property type="project" value="TreeGrafter"/>
</dbReference>
<name>A0AAD2FP43_9STRA</name>
<evidence type="ECO:0000256" key="1">
    <source>
        <dbReference type="ARBA" id="ARBA00001946"/>
    </source>
</evidence>
<sequence length="578" mass="62977">MTTIPPEQIIETMQQHPLLDESTEYGYGTAGFRFKVEHMDGIMLRVGIASAILQYELFQNTKTNTNTNQQPQQDMGVMITASHNDESYNGVKLSNPDGSMIPPHLEETLVAIVNQRDLDLFQNTHLKGFDFRSTAKFHVGYDTRSHSERLTSLFIKGAQAMGVTVINHGVLTTPMLHHIVLHSNAKAYLPASIPPCPSRAGYCQAMGSAYLELCNVVAPCAITGDRSTPLLVDCACGVGYKAVQEVLSEITIRGNLTTCKPFLVPCNEPGEGPLNTNCGSEHVQKQLKPPTWYSKTGQDAAKSYCCSVDGDADRIVFFAASSSNELGSLLDGDKIAVLIGKFFQAELSKAYGGNPKLPKVSMGVVQTAYANGASTQYLEKNLKVPVVITKTGVKHLHHAALEFDIGIYFEANGHGTVVFSQAYHEFASQAKSICPALEILPRLINPAVGDAVSDLLLVDALLQHFEWTVQDWATKLYTDLPSRQLKVQVKDRSVVQCNDNETKCLQPTTLQPALDQLMSDIPGSRTFCRASGTENVVRVYAEAPTREQADKMATIAAGLVHTHCGGVGPKSAILFFKK</sequence>
<dbReference type="InterPro" id="IPR036900">
    <property type="entry name" value="A-D-PHexomutase_C_sf"/>
</dbReference>
<evidence type="ECO:0000259" key="7">
    <source>
        <dbReference type="Pfam" id="PF02878"/>
    </source>
</evidence>
<dbReference type="Gene3D" id="3.40.120.10">
    <property type="entry name" value="Alpha-D-Glucose-1,6-Bisphosphate, subunit A, domain 3"/>
    <property type="match status" value="3"/>
</dbReference>
<dbReference type="Pfam" id="PF21404">
    <property type="entry name" value="AMG1_III"/>
    <property type="match status" value="1"/>
</dbReference>
<dbReference type="FunFam" id="3.30.310.50:FF:000003">
    <property type="entry name" value="Phosphoacetylglucosamine mutase"/>
    <property type="match status" value="1"/>
</dbReference>
<dbReference type="Gene3D" id="3.30.310.50">
    <property type="entry name" value="Alpha-D-phosphohexomutase, C-terminal domain"/>
    <property type="match status" value="1"/>
</dbReference>
<evidence type="ECO:0000256" key="5">
    <source>
        <dbReference type="ARBA" id="ARBA00023235"/>
    </source>
</evidence>
<dbReference type="SUPFAM" id="SSF53738">
    <property type="entry name" value="Phosphoglucomutase, first 3 domains"/>
    <property type="match status" value="3"/>
</dbReference>
<comment type="caution">
    <text evidence="9">The sequence shown here is derived from an EMBL/GenBank/DDBJ whole genome shotgun (WGS) entry which is preliminary data.</text>
</comment>
<evidence type="ECO:0000256" key="2">
    <source>
        <dbReference type="ARBA" id="ARBA00010231"/>
    </source>
</evidence>
<evidence type="ECO:0008006" key="11">
    <source>
        <dbReference type="Google" id="ProtNLM"/>
    </source>
</evidence>
<dbReference type="InterPro" id="IPR005843">
    <property type="entry name" value="A-D-PHexomutase_C"/>
</dbReference>
<evidence type="ECO:0000259" key="6">
    <source>
        <dbReference type="Pfam" id="PF00408"/>
    </source>
</evidence>
<dbReference type="Pfam" id="PF02878">
    <property type="entry name" value="PGM_PMM_I"/>
    <property type="match status" value="2"/>
</dbReference>
<gene>
    <name evidence="9" type="ORF">CYCCA115_LOCUS11360</name>
</gene>
<dbReference type="Proteomes" id="UP001295423">
    <property type="component" value="Unassembled WGS sequence"/>
</dbReference>
<feature type="domain" description="Alpha-D-phosphohexomutase C-terminal" evidence="6">
    <location>
        <begin position="525"/>
        <end position="553"/>
    </location>
</feature>
<dbReference type="PANTHER" id="PTHR45955">
    <property type="entry name" value="PHOSPHOACETYLGLUCOSAMINE MUTASE"/>
    <property type="match status" value="1"/>
</dbReference>
<dbReference type="PANTHER" id="PTHR45955:SF1">
    <property type="entry name" value="PHOSPHOACETYLGLUCOSAMINE MUTASE"/>
    <property type="match status" value="1"/>
</dbReference>
<protein>
    <recommendedName>
        <fullName evidence="11">Phosphoacetylglucosamine mutase</fullName>
    </recommendedName>
</protein>
<dbReference type="Pfam" id="PF00408">
    <property type="entry name" value="PGM_PMM_IV"/>
    <property type="match status" value="1"/>
</dbReference>
<keyword evidence="5" id="KW-0413">Isomerase</keyword>
<keyword evidence="10" id="KW-1185">Reference proteome</keyword>
<accession>A0AAD2FP43</accession>
<dbReference type="SUPFAM" id="SSF55957">
    <property type="entry name" value="Phosphoglucomutase, C-terminal domain"/>
    <property type="match status" value="1"/>
</dbReference>
<proteinExistence type="inferred from homology"/>
<evidence type="ECO:0000256" key="3">
    <source>
        <dbReference type="ARBA" id="ARBA00022723"/>
    </source>
</evidence>
<dbReference type="GO" id="GO:0005975">
    <property type="term" value="P:carbohydrate metabolic process"/>
    <property type="evidence" value="ECO:0007669"/>
    <property type="project" value="InterPro"/>
</dbReference>